<keyword evidence="1" id="KW-0175">Coiled coil</keyword>
<accession>A0A9P9IJC6</accession>
<comment type="caution">
    <text evidence="3">The sequence shown here is derived from an EMBL/GenBank/DDBJ whole genome shotgun (WGS) entry which is preliminary data.</text>
</comment>
<sequence length="359" mass="40554">MAVCNFEGNGDMYGLGIRLGFYLQWFSGIFANWLAPEEVASIRSSQQLFVAASFLALIISTAVDVTALHHVEIYLVLLLMFGTYLALIPIYIWRILTGHKSMLDPTRWPITRPSTCAKYLNFALLAAVLAFQYWFWFAYVSSLGTSCVQYGFLFSKVQLNSKVSVVLNGLAYCSLGVFILYPYALRIFGFKFQDVNTKELLKQRFSQLRNERDRETLERLLSELQKDVEEFRRRVKLLRNMDVMIKIVAAITVIIATELTIHWNEIDGVDTISGAGQTIPLVIGLGATIRVFYVYMRTAIKLRKRSNDSRASDGLVGELDHPEPIHAVPHLVQSLPTATPQEAVSIQHKSEHSALQHSA</sequence>
<feature type="transmembrane region" description="Helical" evidence="2">
    <location>
        <begin position="117"/>
        <end position="136"/>
    </location>
</feature>
<evidence type="ECO:0000313" key="3">
    <source>
        <dbReference type="EMBL" id="KAH7122387.1"/>
    </source>
</evidence>
<feature type="transmembrane region" description="Helical" evidence="2">
    <location>
        <begin position="73"/>
        <end position="96"/>
    </location>
</feature>
<feature type="transmembrane region" description="Helical" evidence="2">
    <location>
        <begin position="163"/>
        <end position="184"/>
    </location>
</feature>
<proteinExistence type="predicted"/>
<protein>
    <submittedName>
        <fullName evidence="3">Uncharacterized protein</fullName>
    </submittedName>
</protein>
<evidence type="ECO:0000256" key="2">
    <source>
        <dbReference type="SAM" id="Phobius"/>
    </source>
</evidence>
<evidence type="ECO:0000313" key="4">
    <source>
        <dbReference type="Proteomes" id="UP000700596"/>
    </source>
</evidence>
<dbReference type="AlphaFoldDB" id="A0A9P9IJC6"/>
<dbReference type="Proteomes" id="UP000700596">
    <property type="component" value="Unassembled WGS sequence"/>
</dbReference>
<keyword evidence="2" id="KW-0472">Membrane</keyword>
<keyword evidence="2" id="KW-0812">Transmembrane</keyword>
<gene>
    <name evidence="3" type="ORF">B0J11DRAFT_507372</name>
</gene>
<name>A0A9P9IJC6_9PLEO</name>
<dbReference type="EMBL" id="JAGMWT010000009">
    <property type="protein sequence ID" value="KAH7122387.1"/>
    <property type="molecule type" value="Genomic_DNA"/>
</dbReference>
<feature type="transmembrane region" description="Helical" evidence="2">
    <location>
        <begin position="275"/>
        <end position="296"/>
    </location>
</feature>
<feature type="transmembrane region" description="Helical" evidence="2">
    <location>
        <begin position="47"/>
        <end position="67"/>
    </location>
</feature>
<reference evidence="3" key="1">
    <citation type="journal article" date="2021" name="Nat. Commun.">
        <title>Genetic determinants of endophytism in the Arabidopsis root mycobiome.</title>
        <authorList>
            <person name="Mesny F."/>
            <person name="Miyauchi S."/>
            <person name="Thiergart T."/>
            <person name="Pickel B."/>
            <person name="Atanasova L."/>
            <person name="Karlsson M."/>
            <person name="Huettel B."/>
            <person name="Barry K.W."/>
            <person name="Haridas S."/>
            <person name="Chen C."/>
            <person name="Bauer D."/>
            <person name="Andreopoulos W."/>
            <person name="Pangilinan J."/>
            <person name="LaButti K."/>
            <person name="Riley R."/>
            <person name="Lipzen A."/>
            <person name="Clum A."/>
            <person name="Drula E."/>
            <person name="Henrissat B."/>
            <person name="Kohler A."/>
            <person name="Grigoriev I.V."/>
            <person name="Martin F.M."/>
            <person name="Hacquard S."/>
        </authorList>
    </citation>
    <scope>NUCLEOTIDE SEQUENCE</scope>
    <source>
        <strain evidence="3">MPI-CAGE-CH-0243</strain>
    </source>
</reference>
<dbReference type="OrthoDB" id="3945378at2759"/>
<feature type="transmembrane region" description="Helical" evidence="2">
    <location>
        <begin position="15"/>
        <end position="35"/>
    </location>
</feature>
<keyword evidence="4" id="KW-1185">Reference proteome</keyword>
<organism evidence="3 4">
    <name type="scientific">Dendryphion nanum</name>
    <dbReference type="NCBI Taxonomy" id="256645"/>
    <lineage>
        <taxon>Eukaryota</taxon>
        <taxon>Fungi</taxon>
        <taxon>Dikarya</taxon>
        <taxon>Ascomycota</taxon>
        <taxon>Pezizomycotina</taxon>
        <taxon>Dothideomycetes</taxon>
        <taxon>Pleosporomycetidae</taxon>
        <taxon>Pleosporales</taxon>
        <taxon>Torulaceae</taxon>
        <taxon>Dendryphion</taxon>
    </lineage>
</organism>
<feature type="coiled-coil region" evidence="1">
    <location>
        <begin position="198"/>
        <end position="241"/>
    </location>
</feature>
<evidence type="ECO:0000256" key="1">
    <source>
        <dbReference type="SAM" id="Coils"/>
    </source>
</evidence>
<feature type="transmembrane region" description="Helical" evidence="2">
    <location>
        <begin position="243"/>
        <end position="263"/>
    </location>
</feature>
<keyword evidence="2" id="KW-1133">Transmembrane helix</keyword>